<keyword evidence="3" id="KW-0732">Signal</keyword>
<protein>
    <submittedName>
        <fullName evidence="5">Hydroxypyruvate isomerase</fullName>
    </submittedName>
</protein>
<feature type="domain" description="Xylose isomerase-like TIM barrel" evidence="4">
    <location>
        <begin position="61"/>
        <end position="302"/>
    </location>
</feature>
<dbReference type="PANTHER" id="PTHR43489">
    <property type="entry name" value="ISOMERASE"/>
    <property type="match status" value="1"/>
</dbReference>
<dbReference type="SUPFAM" id="SSF51658">
    <property type="entry name" value="Xylose isomerase-like"/>
    <property type="match status" value="1"/>
</dbReference>
<dbReference type="EMBL" id="CAAHFG010000003">
    <property type="protein sequence ID" value="VGO16096.1"/>
    <property type="molecule type" value="Genomic_DNA"/>
</dbReference>
<keyword evidence="5" id="KW-0670">Pyruvate</keyword>
<proteinExistence type="predicted"/>
<gene>
    <name evidence="5" type="primary">hyi</name>
    <name evidence="5" type="ORF">PDESU_04686</name>
</gene>
<dbReference type="AlphaFoldDB" id="A0A6C2U9N5"/>
<feature type="transmembrane region" description="Helical" evidence="2">
    <location>
        <begin position="88"/>
        <end position="109"/>
    </location>
</feature>
<keyword evidence="2" id="KW-1133">Transmembrane helix</keyword>
<dbReference type="InterPro" id="IPR013022">
    <property type="entry name" value="Xyl_isomerase-like_TIM-brl"/>
</dbReference>
<evidence type="ECO:0000256" key="2">
    <source>
        <dbReference type="SAM" id="Phobius"/>
    </source>
</evidence>
<feature type="chain" id="PRO_5025451687" evidence="3">
    <location>
        <begin position="28"/>
        <end position="317"/>
    </location>
</feature>
<reference evidence="5 6" key="1">
    <citation type="submission" date="2019-04" db="EMBL/GenBank/DDBJ databases">
        <authorList>
            <person name="Van Vliet M D."/>
        </authorList>
    </citation>
    <scope>NUCLEOTIDE SEQUENCE [LARGE SCALE GENOMIC DNA]</scope>
    <source>
        <strain evidence="5 6">F1</strain>
    </source>
</reference>
<keyword evidence="2" id="KW-0472">Membrane</keyword>
<keyword evidence="2" id="KW-0812">Transmembrane</keyword>
<keyword evidence="6" id="KW-1185">Reference proteome</keyword>
<evidence type="ECO:0000313" key="6">
    <source>
        <dbReference type="Proteomes" id="UP000366872"/>
    </source>
</evidence>
<name>A0A6C2U9N5_PONDE</name>
<sequence length="317" mass="35137">MNRRTFAATTTTLATVGAAGLATTASAQNPATPFKLMYAPGFRHFVNSAGKDPLDQIQFMYDNGFRGIEDNGMMNKPVELQQRIGDKLAALGMTMGVFVTGFGMNTYMLTSNIMGDKNRGKGVDADPKAVRAELKKMCDQAIETAKRVNAKWTTIVLGADNPNLDYDYQFANVVDNLRYCSELMEPHGLVMVMEPLNYMNHPGVFLKTVPQAYAIAKAVGSPSCKILNDLYHQQIEIGNLINNIDRAWDETAYIQVGDVPGRKEPTTGEINYKNVFKHLYDKGYKGIVGMEHGISRPGAEGEQRLIQAYREVDDFEI</sequence>
<organism evidence="5 6">
    <name type="scientific">Pontiella desulfatans</name>
    <dbReference type="NCBI Taxonomy" id="2750659"/>
    <lineage>
        <taxon>Bacteria</taxon>
        <taxon>Pseudomonadati</taxon>
        <taxon>Kiritimatiellota</taxon>
        <taxon>Kiritimatiellia</taxon>
        <taxon>Kiritimatiellales</taxon>
        <taxon>Pontiellaceae</taxon>
        <taxon>Pontiella</taxon>
    </lineage>
</organism>
<dbReference type="Proteomes" id="UP000366872">
    <property type="component" value="Unassembled WGS sequence"/>
</dbReference>
<evidence type="ECO:0000256" key="3">
    <source>
        <dbReference type="SAM" id="SignalP"/>
    </source>
</evidence>
<dbReference type="Gene3D" id="3.20.20.150">
    <property type="entry name" value="Divalent-metal-dependent TIM barrel enzymes"/>
    <property type="match status" value="1"/>
</dbReference>
<evidence type="ECO:0000259" key="4">
    <source>
        <dbReference type="Pfam" id="PF01261"/>
    </source>
</evidence>
<accession>A0A6C2U9N5</accession>
<evidence type="ECO:0000313" key="5">
    <source>
        <dbReference type="EMBL" id="VGO16096.1"/>
    </source>
</evidence>
<dbReference type="InterPro" id="IPR050417">
    <property type="entry name" value="Sugar_Epim/Isomerase"/>
</dbReference>
<evidence type="ECO:0000256" key="1">
    <source>
        <dbReference type="ARBA" id="ARBA00023235"/>
    </source>
</evidence>
<feature type="signal peptide" evidence="3">
    <location>
        <begin position="1"/>
        <end position="27"/>
    </location>
</feature>
<dbReference type="GO" id="GO:0016853">
    <property type="term" value="F:isomerase activity"/>
    <property type="evidence" value="ECO:0007669"/>
    <property type="project" value="UniProtKB-KW"/>
</dbReference>
<keyword evidence="1 5" id="KW-0413">Isomerase</keyword>
<dbReference type="InterPro" id="IPR036237">
    <property type="entry name" value="Xyl_isomerase-like_sf"/>
</dbReference>
<dbReference type="Pfam" id="PF01261">
    <property type="entry name" value="AP_endonuc_2"/>
    <property type="match status" value="1"/>
</dbReference>